<keyword evidence="3" id="KW-1185">Reference proteome</keyword>
<dbReference type="Proteomes" id="UP000198858">
    <property type="component" value="Chromosome I"/>
</dbReference>
<protein>
    <submittedName>
        <fullName evidence="2">3-hydroxyacyl-[acyl-carrier-protein] dehydratase</fullName>
    </submittedName>
</protein>
<proteinExistence type="predicted"/>
<sequence>MVLEDFYKVSNTSLAGDDAVTSLKVNKEHDIYNGHFPGRPVTPGVVLMQLFKEEAERIFDKKLQLVRADNVKFTAVFDPTQDAELILESNLTETGEFIKLKGVAKNNQGIVLKISSLYKAC</sequence>
<dbReference type="InterPro" id="IPR054545">
    <property type="entry name" value="ApeI-like"/>
</dbReference>
<dbReference type="RefSeq" id="WP_089663534.1">
    <property type="nucleotide sequence ID" value="NZ_LT629745.1"/>
</dbReference>
<dbReference type="SUPFAM" id="SSF54637">
    <property type="entry name" value="Thioesterase/thiol ester dehydrase-isomerase"/>
    <property type="match status" value="1"/>
</dbReference>
<organism evidence="2 3">
    <name type="scientific">Christiangramia echinicola</name>
    <dbReference type="NCBI Taxonomy" id="279359"/>
    <lineage>
        <taxon>Bacteria</taxon>
        <taxon>Pseudomonadati</taxon>
        <taxon>Bacteroidota</taxon>
        <taxon>Flavobacteriia</taxon>
        <taxon>Flavobacteriales</taxon>
        <taxon>Flavobacteriaceae</taxon>
        <taxon>Christiangramia</taxon>
    </lineage>
</organism>
<dbReference type="STRING" id="1250231.SAMN04488552_2974"/>
<feature type="domain" description="ApeI dehydratase-like" evidence="1">
    <location>
        <begin position="16"/>
        <end position="91"/>
    </location>
</feature>
<evidence type="ECO:0000259" key="1">
    <source>
        <dbReference type="Pfam" id="PF22818"/>
    </source>
</evidence>
<dbReference type="AlphaFoldDB" id="A0A1H1RPC7"/>
<dbReference type="Gene3D" id="3.10.129.10">
    <property type="entry name" value="Hotdog Thioesterase"/>
    <property type="match status" value="1"/>
</dbReference>
<evidence type="ECO:0000313" key="3">
    <source>
        <dbReference type="Proteomes" id="UP000198858"/>
    </source>
</evidence>
<gene>
    <name evidence="2" type="ORF">SAMN04488552_2974</name>
</gene>
<evidence type="ECO:0000313" key="2">
    <source>
        <dbReference type="EMBL" id="SDS37560.1"/>
    </source>
</evidence>
<reference evidence="2 3" key="1">
    <citation type="submission" date="2016-10" db="EMBL/GenBank/DDBJ databases">
        <authorList>
            <person name="Varghese N."/>
            <person name="Submissions S."/>
        </authorList>
    </citation>
    <scope>NUCLEOTIDE SEQUENCE [LARGE SCALE GENOMIC DNA]</scope>
    <source>
        <strain evidence="2 3">Mar_2010_102</strain>
    </source>
</reference>
<dbReference type="InterPro" id="IPR029069">
    <property type="entry name" value="HotDog_dom_sf"/>
</dbReference>
<accession>A0A1H1RPC7</accession>
<name>A0A1H1RPC7_9FLAO</name>
<dbReference type="Pfam" id="PF22818">
    <property type="entry name" value="ApeI-like"/>
    <property type="match status" value="1"/>
</dbReference>
<dbReference type="GO" id="GO:0016829">
    <property type="term" value="F:lyase activity"/>
    <property type="evidence" value="ECO:0007669"/>
    <property type="project" value="UniProtKB-KW"/>
</dbReference>
<dbReference type="EMBL" id="LT629745">
    <property type="protein sequence ID" value="SDS37560.1"/>
    <property type="molecule type" value="Genomic_DNA"/>
</dbReference>